<proteinExistence type="predicted"/>
<evidence type="ECO:0000256" key="3">
    <source>
        <dbReference type="SAM" id="SignalP"/>
    </source>
</evidence>
<dbReference type="Proteomes" id="UP001365542">
    <property type="component" value="Unassembled WGS sequence"/>
</dbReference>
<dbReference type="EMBL" id="JAVHJO010000018">
    <property type="protein sequence ID" value="KAK6524170.1"/>
    <property type="molecule type" value="Genomic_DNA"/>
</dbReference>
<name>A0AAV9WS85_9PEZI</name>
<dbReference type="Gene3D" id="2.40.70.10">
    <property type="entry name" value="Acid Proteases"/>
    <property type="match status" value="1"/>
</dbReference>
<dbReference type="InterPro" id="IPR021109">
    <property type="entry name" value="Peptidase_aspartic_dom_sf"/>
</dbReference>
<organism evidence="4 5">
    <name type="scientific">Orbilia ellipsospora</name>
    <dbReference type="NCBI Taxonomy" id="2528407"/>
    <lineage>
        <taxon>Eukaryota</taxon>
        <taxon>Fungi</taxon>
        <taxon>Dikarya</taxon>
        <taxon>Ascomycota</taxon>
        <taxon>Pezizomycotina</taxon>
        <taxon>Orbiliomycetes</taxon>
        <taxon>Orbiliales</taxon>
        <taxon>Orbiliaceae</taxon>
        <taxon>Orbilia</taxon>
    </lineage>
</organism>
<accession>A0AAV9WS85</accession>
<evidence type="ECO:0000256" key="2">
    <source>
        <dbReference type="SAM" id="Phobius"/>
    </source>
</evidence>
<keyword evidence="5" id="KW-1185">Reference proteome</keyword>
<feature type="region of interest" description="Disordered" evidence="1">
    <location>
        <begin position="491"/>
        <end position="512"/>
    </location>
</feature>
<feature type="compositionally biased region" description="Low complexity" evidence="1">
    <location>
        <begin position="623"/>
        <end position="691"/>
    </location>
</feature>
<feature type="signal peptide" evidence="3">
    <location>
        <begin position="1"/>
        <end position="25"/>
    </location>
</feature>
<evidence type="ECO:0000313" key="4">
    <source>
        <dbReference type="EMBL" id="KAK6524170.1"/>
    </source>
</evidence>
<comment type="caution">
    <text evidence="4">The sequence shown here is derived from an EMBL/GenBank/DDBJ whole genome shotgun (WGS) entry which is preliminary data.</text>
</comment>
<feature type="transmembrane region" description="Helical" evidence="2">
    <location>
        <begin position="521"/>
        <end position="544"/>
    </location>
</feature>
<feature type="chain" id="PRO_5043552906" description="Peptidase A1 domain-containing protein" evidence="3">
    <location>
        <begin position="26"/>
        <end position="698"/>
    </location>
</feature>
<evidence type="ECO:0000256" key="1">
    <source>
        <dbReference type="SAM" id="MobiDB-lite"/>
    </source>
</evidence>
<gene>
    <name evidence="4" type="ORF">TWF694_005830</name>
</gene>
<protein>
    <recommendedName>
        <fullName evidence="6">Peptidase A1 domain-containing protein</fullName>
    </recommendedName>
</protein>
<keyword evidence="2" id="KW-1133">Transmembrane helix</keyword>
<keyword evidence="3" id="KW-0732">Signal</keyword>
<keyword evidence="2" id="KW-0812">Transmembrane</keyword>
<dbReference type="AlphaFoldDB" id="A0AAV9WS85"/>
<evidence type="ECO:0000313" key="5">
    <source>
        <dbReference type="Proteomes" id="UP001365542"/>
    </source>
</evidence>
<feature type="region of interest" description="Disordered" evidence="1">
    <location>
        <begin position="619"/>
        <end position="698"/>
    </location>
</feature>
<keyword evidence="2" id="KW-0472">Membrane</keyword>
<reference evidence="4 5" key="1">
    <citation type="submission" date="2019-10" db="EMBL/GenBank/DDBJ databases">
        <authorList>
            <person name="Palmer J.M."/>
        </authorList>
    </citation>
    <scope>NUCLEOTIDE SEQUENCE [LARGE SCALE GENOMIC DNA]</scope>
    <source>
        <strain evidence="4 5">TWF694</strain>
    </source>
</reference>
<feature type="compositionally biased region" description="Gly residues" evidence="1">
    <location>
        <begin position="496"/>
        <end position="512"/>
    </location>
</feature>
<sequence>MPIPLASILSLILTTLLLTLRTVYAQNPNLNCTDLRPIDTYLDYSTVRTNLTYKSDGTPLNGTDIVTYGLSIQWGAQPMAFILDPTESGAYVPYTNRNCSPILNKRRNCPATGHSTIPTLTDSAYNAIREVLTGGLYDSTLSKGFTNITGLENVSNLVPGTTETGTDLLFLKYGVQFANHSFSFSSSPDVKQNQGFLGLSNNSTLLNALIEQKYITARSWGFWTGLLNNSVDAPLAATEPGSLILGGYEATRVAGNFTAFKIPDSPSPSPSAPDCPFPIKVKEMKWLGMDLLAMSQQEEFTACVTTASKRFELPSPLWDYLSNRLYRVLEWPVVFTELAAAQGLLNNSNVPNLGINTIVSDKPPGFTIDSSWLDTLAAKLGTSYLDFTAVIDGINITIPYSQLFEPQHTITKDGTIRNGVFNYNYDMQSVIAASPTGVNPTWGLPFLSGAYLLVDWENSTFNLAQASFDTNIPLANKLYIGSKPLGCSVSQTENTNGGGGGDNGGSGGGGKSGGGIKPQNWVLYALPPFVGSVCLALVGYCLYVKYRNGTWSLKKLTLPKFLRRREKFYGIEKDGMEIVESGGMEVQTLARVVHHRDPEMVFELAGVIPHYEVSGESLVSRPVSSGSGTGTTVESGTGTTVESGTGTTVESGTGTTVESGTETTVESGTGTTVESGTETTIGSGTEASGGSRTETSGE</sequence>
<dbReference type="SUPFAM" id="SSF50630">
    <property type="entry name" value="Acid proteases"/>
    <property type="match status" value="1"/>
</dbReference>
<evidence type="ECO:0008006" key="6">
    <source>
        <dbReference type="Google" id="ProtNLM"/>
    </source>
</evidence>